<accession>A0A212CGV8</accession>
<keyword evidence="1" id="KW-0175">Coiled coil</keyword>
<dbReference type="AlphaFoldDB" id="A0A212CGV8"/>
<evidence type="ECO:0000256" key="1">
    <source>
        <dbReference type="SAM" id="Coils"/>
    </source>
</evidence>
<feature type="coiled-coil region" evidence="1">
    <location>
        <begin position="109"/>
        <end position="143"/>
    </location>
</feature>
<evidence type="ECO:0000313" key="3">
    <source>
        <dbReference type="Proteomes" id="UP000242450"/>
    </source>
</evidence>
<dbReference type="EMBL" id="MKHE01000020">
    <property type="protein sequence ID" value="OWK05276.1"/>
    <property type="molecule type" value="Genomic_DNA"/>
</dbReference>
<dbReference type="OrthoDB" id="366390at2759"/>
<proteinExistence type="predicted"/>
<protein>
    <submittedName>
        <fullName evidence="2">Uncharacterized protein</fullName>
    </submittedName>
</protein>
<sequence length="158" mass="18358">MSYEKIREQLTRKEDQYEDEAQDLTKTFGQLTSQTQKAQNQHTEALRCAEKTQDHIQKLETEHAIKKQAGKIEQLQKNLLSTSSADDLIAELETASSKCLHLDAKSQVLRQELLSMKVMQKKCEKLEKNKKKLQQEVVNLKSHIEMNMTEHSQAEQYK</sequence>
<name>A0A212CGV8_CEREH</name>
<dbReference type="Proteomes" id="UP000242450">
    <property type="component" value="Chromosome 20"/>
</dbReference>
<gene>
    <name evidence="2" type="ORF">Celaphus_00002361</name>
</gene>
<comment type="caution">
    <text evidence="2">The sequence shown here is derived from an EMBL/GenBank/DDBJ whole genome shotgun (WGS) entry which is preliminary data.</text>
</comment>
<reference evidence="2 3" key="1">
    <citation type="journal article" date="2018" name="Mol. Genet. Genomics">
        <title>The red deer Cervus elaphus genome CerEla1.0: sequencing, annotating, genes, and chromosomes.</title>
        <authorList>
            <person name="Bana N.A."/>
            <person name="Nyiri A."/>
            <person name="Nagy J."/>
            <person name="Frank K."/>
            <person name="Nagy T."/>
            <person name="Steger V."/>
            <person name="Schiller M."/>
            <person name="Lakatos P."/>
            <person name="Sugar L."/>
            <person name="Horn P."/>
            <person name="Barta E."/>
            <person name="Orosz L."/>
        </authorList>
    </citation>
    <scope>NUCLEOTIDE SEQUENCE [LARGE SCALE GENOMIC DNA]</scope>
    <source>
        <strain evidence="2">Hungarian</strain>
    </source>
</reference>
<organism evidence="2 3">
    <name type="scientific">Cervus elaphus hippelaphus</name>
    <name type="common">European red deer</name>
    <dbReference type="NCBI Taxonomy" id="46360"/>
    <lineage>
        <taxon>Eukaryota</taxon>
        <taxon>Metazoa</taxon>
        <taxon>Chordata</taxon>
        <taxon>Craniata</taxon>
        <taxon>Vertebrata</taxon>
        <taxon>Euteleostomi</taxon>
        <taxon>Mammalia</taxon>
        <taxon>Eutheria</taxon>
        <taxon>Laurasiatheria</taxon>
        <taxon>Artiodactyla</taxon>
        <taxon>Ruminantia</taxon>
        <taxon>Pecora</taxon>
        <taxon>Cervidae</taxon>
        <taxon>Cervinae</taxon>
        <taxon>Cervus</taxon>
    </lineage>
</organism>
<keyword evidence="3" id="KW-1185">Reference proteome</keyword>
<feature type="non-terminal residue" evidence="2">
    <location>
        <position position="158"/>
    </location>
</feature>
<evidence type="ECO:0000313" key="2">
    <source>
        <dbReference type="EMBL" id="OWK05276.1"/>
    </source>
</evidence>